<comment type="caution">
    <text evidence="2">The sequence shown here is derived from an EMBL/GenBank/DDBJ whole genome shotgun (WGS) entry which is preliminary data.</text>
</comment>
<dbReference type="InterPro" id="IPR005184">
    <property type="entry name" value="DUF306_Meta_HslJ"/>
</dbReference>
<dbReference type="InterPro" id="IPR038670">
    <property type="entry name" value="HslJ-like_sf"/>
</dbReference>
<name>A0A3D9H6N7_9FLAO</name>
<dbReference type="PANTHER" id="PTHR35535">
    <property type="entry name" value="HEAT SHOCK PROTEIN HSLJ"/>
    <property type="match status" value="1"/>
</dbReference>
<dbReference type="InterPro" id="IPR053147">
    <property type="entry name" value="Hsp_HslJ-like"/>
</dbReference>
<keyword evidence="2" id="KW-0346">Stress response</keyword>
<dbReference type="Pfam" id="PF03724">
    <property type="entry name" value="META"/>
    <property type="match status" value="1"/>
</dbReference>
<dbReference type="OrthoDB" id="880459at2"/>
<evidence type="ECO:0000313" key="2">
    <source>
        <dbReference type="EMBL" id="RED44616.1"/>
    </source>
</evidence>
<proteinExistence type="predicted"/>
<dbReference type="RefSeq" id="WP_115817211.1">
    <property type="nucleotide sequence ID" value="NZ_QRDV01000003.1"/>
</dbReference>
<sequence>MKILVSLFMLLTTLNSCDSSKKAIENSKKMQEPISGTYNITQLGDTDVSSNKIVINFDDTNNKVAGFAGCNSFFGNYSIENNTISFGSIGSSKKLCPNPIMDIENQLFKALNSATSFSTQDNEILFYSNDTVVFKGTNSIIASKRSATVNYEDNTTVKYQTVSRGSFDYITISKSKILISKDQNLQKIDEYNTDAEDWKALNKLIEAVEVETIHNIVPPSTKHQYDGAPHATLAIILGDVQYMTPTFDHGNPPEAIEALVNKVLSIKENTVKN</sequence>
<feature type="domain" description="DUF306" evidence="1">
    <location>
        <begin position="35"/>
        <end position="128"/>
    </location>
</feature>
<gene>
    <name evidence="2" type="ORF">DFQ10_103303</name>
</gene>
<dbReference type="AlphaFoldDB" id="A0A3D9H6N7"/>
<dbReference type="Gene3D" id="2.40.128.270">
    <property type="match status" value="1"/>
</dbReference>
<protein>
    <submittedName>
        <fullName evidence="2">Heat shock protein HslJ</fullName>
    </submittedName>
</protein>
<reference evidence="2 3" key="1">
    <citation type="submission" date="2018-07" db="EMBL/GenBank/DDBJ databases">
        <title>Genomic Encyclopedia of Type Strains, Phase III (KMG-III): the genomes of soil and plant-associated and newly described type strains.</title>
        <authorList>
            <person name="Whitman W."/>
        </authorList>
    </citation>
    <scope>NUCLEOTIDE SEQUENCE [LARGE SCALE GENOMIC DNA]</scope>
    <source>
        <strain evidence="2 3">CECT 7946</strain>
    </source>
</reference>
<dbReference type="EMBL" id="QRDV01000003">
    <property type="protein sequence ID" value="RED44616.1"/>
    <property type="molecule type" value="Genomic_DNA"/>
</dbReference>
<evidence type="ECO:0000259" key="1">
    <source>
        <dbReference type="Pfam" id="PF03724"/>
    </source>
</evidence>
<dbReference type="Proteomes" id="UP000256980">
    <property type="component" value="Unassembled WGS sequence"/>
</dbReference>
<accession>A0A3D9H6N7</accession>
<dbReference type="PANTHER" id="PTHR35535:SF1">
    <property type="entry name" value="HEAT SHOCK PROTEIN HSLJ"/>
    <property type="match status" value="1"/>
</dbReference>
<organism evidence="2 3">
    <name type="scientific">Winogradskyella eximia</name>
    <dbReference type="NCBI Taxonomy" id="262006"/>
    <lineage>
        <taxon>Bacteria</taxon>
        <taxon>Pseudomonadati</taxon>
        <taxon>Bacteroidota</taxon>
        <taxon>Flavobacteriia</taxon>
        <taxon>Flavobacteriales</taxon>
        <taxon>Flavobacteriaceae</taxon>
        <taxon>Winogradskyella</taxon>
    </lineage>
</organism>
<evidence type="ECO:0000313" key="3">
    <source>
        <dbReference type="Proteomes" id="UP000256980"/>
    </source>
</evidence>
<keyword evidence="3" id="KW-1185">Reference proteome</keyword>